<reference evidence="2 3" key="1">
    <citation type="journal article" date="2011" name="Stand. Genomic Sci.">
        <title>Complete genome sequence of Marivirga tractuosa type strain (H-43).</title>
        <authorList>
            <person name="Pagani I."/>
            <person name="Chertkov O."/>
            <person name="Lapidus A."/>
            <person name="Lucas S."/>
            <person name="Del Rio T.G."/>
            <person name="Tice H."/>
            <person name="Copeland A."/>
            <person name="Cheng J.F."/>
            <person name="Nolan M."/>
            <person name="Saunders E."/>
            <person name="Pitluck S."/>
            <person name="Held B."/>
            <person name="Goodwin L."/>
            <person name="Liolios K."/>
            <person name="Ovchinikova G."/>
            <person name="Ivanova N."/>
            <person name="Mavromatis K."/>
            <person name="Pati A."/>
            <person name="Chen A."/>
            <person name="Palaniappan K."/>
            <person name="Land M."/>
            <person name="Hauser L."/>
            <person name="Jeffries C.D."/>
            <person name="Detter J.C."/>
            <person name="Han C."/>
            <person name="Tapia R."/>
            <person name="Ngatchou-Djao O.D."/>
            <person name="Rohde M."/>
            <person name="Goker M."/>
            <person name="Spring S."/>
            <person name="Sikorski J."/>
            <person name="Woyke T."/>
            <person name="Bristow J."/>
            <person name="Eisen J.A."/>
            <person name="Markowitz V."/>
            <person name="Hugenholtz P."/>
            <person name="Klenk H.P."/>
            <person name="Kyrpides N.C."/>
        </authorList>
    </citation>
    <scope>NUCLEOTIDE SEQUENCE [LARGE SCALE GENOMIC DNA]</scope>
    <source>
        <strain evidence="3">ATCC 23168 / DSM 4126 / NBRC 15989 / NCIMB 1408 / VKM B-1430 / H-43</strain>
    </source>
</reference>
<dbReference type="eggNOG" id="COG3210">
    <property type="taxonomic scope" value="Bacteria"/>
</dbReference>
<protein>
    <recommendedName>
        <fullName evidence="1">Secretion system C-terminal sorting domain-containing protein</fullName>
    </recommendedName>
</protein>
<gene>
    <name evidence="2" type="ordered locus">Ftrac_2860</name>
</gene>
<dbReference type="Pfam" id="PF21471">
    <property type="entry name" value="Reelin_subrepeat-B"/>
    <property type="match status" value="4"/>
</dbReference>
<dbReference type="SUPFAM" id="SSF50939">
    <property type="entry name" value="Sialidases"/>
    <property type="match status" value="1"/>
</dbReference>
<dbReference type="KEGG" id="mtt:Ftrac_2860"/>
<dbReference type="OrthoDB" id="1488710at2"/>
<dbReference type="RefSeq" id="WP_013454980.1">
    <property type="nucleotide sequence ID" value="NC_014759.1"/>
</dbReference>
<dbReference type="PANTHER" id="PTHR11841">
    <property type="entry name" value="REELIN"/>
    <property type="match status" value="1"/>
</dbReference>
<dbReference type="HOGENOM" id="CLU_228277_0_0_10"/>
<dbReference type="InterPro" id="IPR026444">
    <property type="entry name" value="Secre_tail"/>
</dbReference>
<accession>E4TSC0</accession>
<evidence type="ECO:0000259" key="1">
    <source>
        <dbReference type="Pfam" id="PF18962"/>
    </source>
</evidence>
<dbReference type="Pfam" id="PF18962">
    <property type="entry name" value="Por_Secre_tail"/>
    <property type="match status" value="1"/>
</dbReference>
<keyword evidence="3" id="KW-1185">Reference proteome</keyword>
<evidence type="ECO:0000313" key="3">
    <source>
        <dbReference type="Proteomes" id="UP000008720"/>
    </source>
</evidence>
<proteinExistence type="predicted"/>
<name>E4TSC0_MARTH</name>
<feature type="domain" description="Secretion system C-terminal sorting" evidence="1">
    <location>
        <begin position="2461"/>
        <end position="2530"/>
    </location>
</feature>
<dbReference type="Proteomes" id="UP000008720">
    <property type="component" value="Chromosome"/>
</dbReference>
<dbReference type="GO" id="GO:0070325">
    <property type="term" value="F:lipoprotein particle receptor binding"/>
    <property type="evidence" value="ECO:0007669"/>
    <property type="project" value="InterPro"/>
</dbReference>
<sequence length="2537" mass="275239">MTNIILQKTRYLKALMLTILVGFFAFDGSAQSFTSSNVPAGPYYAGAAVTVSYEATGFPGSTRFILWDDVDNNDDIDVDETIFGMSTVQDASEDIDFNWPGDDVQLKLGGFSGNVVEGEIVSFTDADISTVGTTSGGTFKFFNQSSARSLTTNEIDLDTSDPVTLSFNLGDFGFDATNPIEVVFSTNNFSSETALTEDNSGLTEFENGGNLEFTLPSGAKTATTRFRIQQTGTVNYGTSQVWSVDINTLEVEIGETYELITPPGLEVDQFINIITPSLTINDILNDDLVSFGNAYAGEELTVEAELLNVDLTALSFAATVTNTDNGETYLLDTAPSDITIDNTAGVKTISLVGTVPADITYYNAGNGWVVDLYAYSGSELLLGTSEFYDFTAGLPTDFEQVGGTQNGVDGLVFDEAGERSLTTVPYNLSSTDGVLTFNAARKDDVLSPPGTNLIVEYSTDGENYTELVSLSLNSLTATGLTEVVFDTWPAGVVSSTTQFRFRQESNNGSNLDAFIIEDLLIENETNVVAGNVVDRTFADANYTILSPNITLDNFVVGGDGLAFPMEQLDLTYTINEGAFPANTEATAYVQRVGDPDFDVKIGTTSDVAGETITITVPPFEAGNYTVYFSTLNGQNYFSTTLSIFDLGLDITSVEYNDPVVVAEDEFTYPGSAITVNYSLQGTPGSGAELMVSVYDNNPDVDDWVMIGSTTTLDGAVTATLPTGIDYDANPDVRLSIGTSGTYDNFFFETIVSEEFEGDPLPASIFESSTGTSNNFPSKPDSFTGSGVRSATTVPFDFSYGGEVDIEIDEDNGNHLGTYDVKLQGSIDGTNWEDLDEEGVGAGSIVTLFADVPNSLWSANTQFRIIYNEDEAFGVNENVIQINEVIIETPEFMEASFDDEPFNLIIPSLSVSDYDKTAFAMGEEVSINYNAVGFPASTEYAAVVEQGGEFYVAGTSADEDAGTITAIMPVAFENPMNNYDLRIVPFEPASAGGDYKQGETILINSEEDFMIINGQDPTWANNYTVFNFDQAGDRELLTTDFDLSNTTSATLNFNFNTFFGYGSYAVNANKNTVPRLEISTDGGATFQVVPVYELEDGEEQIYDDGLFYLQQGYGVELPAAALTEATHFRFSQPLNLGSGANSWSVDNISLTLNDDNRLPDFQFNDNINGNNPTTITITAPSLDGYDWMQAVLDDAVFNGETFDYSWDIAEGFNASDVDAFPAGTSFTFYLEESGDYVMNPDTGMPYVLGSTTSIGTFEAEVPFFVVNGNYNVRLAASIEIEGENGPEDYFFYGDEETGEDVGDLDVFLRAAKLVYQGDENANIYAGQDVEFAIQLENDETNNAPTAGLFANLLLVTNEGDYLLAAQEGLGNITVAMPTWFNGTADFKLQLTENEALGDVGTIINDSELENLEENVSNFSSELFSDYIEAEMSGNVQVVQTRKFSKEEFNNIYNVSYTLGLSDVTGTTTTTLEYSTDDGENWNFIRSDNHPNGSYFKNDGLNTTIENNMEAEGFMLRWVQTAPNGIFTIQNLNINVDGQSFDEFNMEDYPANFTIGNATKSDIDFDGTSGRRMVTTRTFTVEELENTRAFGFDLTFNQLPGDLTADQYVVFEYSTDGGSTYTELQQYPEMDAETTLNGERFLYAVSTDMKENGVKFRWRQEENKGNVSLDNLSFLFGETIPFDYIDASEFINQQAFLITSIPSEACISDEITISYEVRGRLGDNDFLKITYSDAFGSSNELSPEFIADGTTGDISFELPSNAVTAGVNNQFFKFEIEGNVESQTAGSFNQINGTETEESTEIVAPLNTEASFTVNDPLACESEDVMVELNNADLQDYFLYEIVDAADGTVLGSLTRDPEMPENQINIGQITATTDLELRVTAQSSAGTVCNTLTTSEETVEILQNFELYSYATPDQNWKLVNAGASLNSCNAAGEVQLSVRRLLENGNTTAGGTTLVEWFRDDLNNQVAINTTSINDTDMELSGEYFARVTTASCVYTTERIQINLEPTPDQPTVTVVSGDLAACNSADPVVLEAPEGFEYYLWSNGKTSRSITVEDQGSYSVQVSNLPFGVGCTSPSSASVDVDRYEVPEFSVRNEDTNEIIGAGEEILVCEDFDIELLEDGNQNNSGVVQILRDGADYAVVEAGTSEFTIDESGTYSLVWNFDAINVTECSATSNEFVVTIVEAPTASPALTATGDLTFCEGEGTVTLTAAEGFEYYRWRRNGGTITNSNQGLANNNILEVSTTGTYTVEVGNAAGCWSPESNAVAVNVILEPTVPGTNGGNGFASFNQANVSCGEGVVEFDVENEDNFAMTYQLYNGNTGQPSGNPVTIAPNTLGTIISDVVTEDGTPFYVEAMYADGTGCSNVDPSVVVNAQIRNITLEVQGAQLIASYSGSGVNDIRWFRDGVLLTNANSSTITIADAAEYEIEVEYNDGCVISASSADIAGKVLANREGMDMQVTSYPNPTLSDVTLNVNSQYMGKHEVIITSMTGQIMLQSSFEKSSFETEHAMDVANLEEGIYNVQIRHDGLTQNVRIIKK</sequence>
<dbReference type="EMBL" id="CP002349">
    <property type="protein sequence ID" value="ADR22837.1"/>
    <property type="molecule type" value="Genomic_DNA"/>
</dbReference>
<organism evidence="2 3">
    <name type="scientific">Marivirga tractuosa (strain ATCC 23168 / DSM 4126 / NBRC 15989 / NCIMB 1408 / VKM B-1430 / H-43)</name>
    <name type="common">Microscilla tractuosa</name>
    <name type="synonym">Flexibacter tractuosus</name>
    <dbReference type="NCBI Taxonomy" id="643867"/>
    <lineage>
        <taxon>Bacteria</taxon>
        <taxon>Pseudomonadati</taxon>
        <taxon>Bacteroidota</taxon>
        <taxon>Cytophagia</taxon>
        <taxon>Cytophagales</taxon>
        <taxon>Marivirgaceae</taxon>
        <taxon>Marivirga</taxon>
    </lineage>
</organism>
<dbReference type="Gene3D" id="2.60.120.260">
    <property type="entry name" value="Galactose-binding domain-like"/>
    <property type="match status" value="5"/>
</dbReference>
<dbReference type="InterPro" id="IPR049419">
    <property type="entry name" value="Reelin_subrepeat-B"/>
</dbReference>
<dbReference type="NCBIfam" id="TIGR04183">
    <property type="entry name" value="Por_Secre_tail"/>
    <property type="match status" value="1"/>
</dbReference>
<dbReference type="InterPro" id="IPR034968">
    <property type="entry name" value="Reelin"/>
</dbReference>
<dbReference type="InterPro" id="IPR036278">
    <property type="entry name" value="Sialidase_sf"/>
</dbReference>
<dbReference type="STRING" id="643867.Ftrac_2860"/>
<evidence type="ECO:0000313" key="2">
    <source>
        <dbReference type="EMBL" id="ADR22837.1"/>
    </source>
</evidence>